<dbReference type="OrthoDB" id="9791419at2"/>
<gene>
    <name evidence="8" type="ORF">A4W93_01160</name>
</gene>
<dbReference type="Proteomes" id="UP000193427">
    <property type="component" value="Chromosome"/>
</dbReference>
<dbReference type="InterPro" id="IPR017441">
    <property type="entry name" value="Protein_kinase_ATP_BS"/>
</dbReference>
<evidence type="ECO:0000256" key="6">
    <source>
        <dbReference type="ARBA" id="ARBA00022840"/>
    </source>
</evidence>
<dbReference type="SUPFAM" id="SSF56112">
    <property type="entry name" value="Protein kinase-like (PK-like)"/>
    <property type="match status" value="1"/>
</dbReference>
<proteinExistence type="predicted"/>
<feature type="domain" description="Protein kinase" evidence="7">
    <location>
        <begin position="121"/>
        <end position="383"/>
    </location>
</feature>
<dbReference type="InterPro" id="IPR008271">
    <property type="entry name" value="Ser/Thr_kinase_AS"/>
</dbReference>
<dbReference type="KEGG" id="rgu:A4W93_01160"/>
<organism evidence="8 9">
    <name type="scientific">Piscinibacter gummiphilus</name>
    <dbReference type="NCBI Taxonomy" id="946333"/>
    <lineage>
        <taxon>Bacteria</taxon>
        <taxon>Pseudomonadati</taxon>
        <taxon>Pseudomonadota</taxon>
        <taxon>Betaproteobacteria</taxon>
        <taxon>Burkholderiales</taxon>
        <taxon>Sphaerotilaceae</taxon>
        <taxon>Piscinibacter</taxon>
    </lineage>
</organism>
<accession>A0A1W6L331</accession>
<protein>
    <recommendedName>
        <fullName evidence="1">non-specific serine/threonine protein kinase</fullName>
        <ecNumber evidence="1">2.7.11.1</ecNumber>
    </recommendedName>
</protein>
<dbReference type="CDD" id="cd14014">
    <property type="entry name" value="STKc_PknB_like"/>
    <property type="match status" value="1"/>
</dbReference>
<keyword evidence="5" id="KW-0418">Kinase</keyword>
<dbReference type="PROSITE" id="PS50011">
    <property type="entry name" value="PROTEIN_KINASE_DOM"/>
    <property type="match status" value="1"/>
</dbReference>
<dbReference type="GO" id="GO:0005524">
    <property type="term" value="F:ATP binding"/>
    <property type="evidence" value="ECO:0007669"/>
    <property type="project" value="UniProtKB-UniRule"/>
</dbReference>
<dbReference type="InterPro" id="IPR000719">
    <property type="entry name" value="Prot_kinase_dom"/>
</dbReference>
<dbReference type="PANTHER" id="PTHR43289:SF6">
    <property type="entry name" value="SERINE_THREONINE-PROTEIN KINASE NEKL-3"/>
    <property type="match status" value="1"/>
</dbReference>
<evidence type="ECO:0000256" key="2">
    <source>
        <dbReference type="ARBA" id="ARBA00022527"/>
    </source>
</evidence>
<dbReference type="RefSeq" id="WP_085748868.1">
    <property type="nucleotide sequence ID" value="NZ_BSPR01000010.1"/>
</dbReference>
<dbReference type="Gene3D" id="1.10.510.10">
    <property type="entry name" value="Transferase(Phosphotransferase) domain 1"/>
    <property type="match status" value="1"/>
</dbReference>
<evidence type="ECO:0000256" key="4">
    <source>
        <dbReference type="ARBA" id="ARBA00022741"/>
    </source>
</evidence>
<dbReference type="SMART" id="SM00220">
    <property type="entry name" value="S_TKc"/>
    <property type="match status" value="1"/>
</dbReference>
<evidence type="ECO:0000259" key="7">
    <source>
        <dbReference type="PROSITE" id="PS50011"/>
    </source>
</evidence>
<evidence type="ECO:0000256" key="3">
    <source>
        <dbReference type="ARBA" id="ARBA00022679"/>
    </source>
</evidence>
<dbReference type="STRING" id="946333.A4W93_01160"/>
<keyword evidence="3" id="KW-0808">Transferase</keyword>
<dbReference type="FunFam" id="1.10.510.10:FF:000021">
    <property type="entry name" value="Serine/threonine protein kinase"/>
    <property type="match status" value="1"/>
</dbReference>
<dbReference type="Gene3D" id="3.30.200.20">
    <property type="entry name" value="Phosphorylase Kinase, domain 1"/>
    <property type="match status" value="1"/>
</dbReference>
<keyword evidence="6" id="KW-0067">ATP-binding</keyword>
<dbReference type="AlphaFoldDB" id="A0A1W6L331"/>
<dbReference type="GO" id="GO:0004674">
    <property type="term" value="F:protein serine/threonine kinase activity"/>
    <property type="evidence" value="ECO:0007669"/>
    <property type="project" value="UniProtKB-KW"/>
</dbReference>
<dbReference type="InterPro" id="IPR011009">
    <property type="entry name" value="Kinase-like_dom_sf"/>
</dbReference>
<keyword evidence="4" id="KW-0547">Nucleotide-binding</keyword>
<dbReference type="EC" id="2.7.11.1" evidence="1"/>
<name>A0A1W6L331_9BURK</name>
<dbReference type="PANTHER" id="PTHR43289">
    <property type="entry name" value="MITOGEN-ACTIVATED PROTEIN KINASE KINASE KINASE 20-RELATED"/>
    <property type="match status" value="1"/>
</dbReference>
<keyword evidence="9" id="KW-1185">Reference proteome</keyword>
<dbReference type="EMBL" id="CP015118">
    <property type="protein sequence ID" value="ARN18637.1"/>
    <property type="molecule type" value="Genomic_DNA"/>
</dbReference>
<dbReference type="PROSITE" id="PS00108">
    <property type="entry name" value="PROTEIN_KINASE_ST"/>
    <property type="match status" value="1"/>
</dbReference>
<evidence type="ECO:0000256" key="1">
    <source>
        <dbReference type="ARBA" id="ARBA00012513"/>
    </source>
</evidence>
<keyword evidence="2" id="KW-0723">Serine/threonine-protein kinase</keyword>
<evidence type="ECO:0000313" key="9">
    <source>
        <dbReference type="Proteomes" id="UP000193427"/>
    </source>
</evidence>
<dbReference type="Pfam" id="PF00069">
    <property type="entry name" value="Pkinase"/>
    <property type="match status" value="1"/>
</dbReference>
<reference evidence="8 9" key="1">
    <citation type="submission" date="2016-04" db="EMBL/GenBank/DDBJ databases">
        <title>Complete genome sequence of natural rubber-degrading, novel Gram-negative bacterium, Rhizobacter gummiphilus strain NS21.</title>
        <authorList>
            <person name="Tabata M."/>
            <person name="Kasai D."/>
            <person name="Fukuda M."/>
        </authorList>
    </citation>
    <scope>NUCLEOTIDE SEQUENCE [LARGE SCALE GENOMIC DNA]</scope>
    <source>
        <strain evidence="8 9">NS21</strain>
    </source>
</reference>
<evidence type="ECO:0000313" key="8">
    <source>
        <dbReference type="EMBL" id="ARN18637.1"/>
    </source>
</evidence>
<evidence type="ECO:0000256" key="5">
    <source>
        <dbReference type="ARBA" id="ARBA00022777"/>
    </source>
</evidence>
<sequence>MRGFWIQQVPTIGLVCGFVVLVLVWLRWGLARVPPVSAMFVSALGAMSLLLIATLTTAPWSVACAVGAVALGMGHAGWMLGALAMRPRPPVPVPQPARPAAGPAAQAAAPAVLERKTLGRYRVDREIGRGAMGAVYLGTDPKINRQVAIKTMALSKEFHGQELTEARQRFFREAETAGRLQHPDIVTIFDAGEDQDLAFIAMEYLKGEDLQCHTQNLLPVADVVRITARVAEALAYAHSQGVVHRDIKPANVMIDLATDLVKVTDFGIARIADSSRTRTGMVLGTPSFMSPEQMAGRRVDGRSDLYSLGVMLYQLLTGHLPHRADSMATLMYEIANQTPPDVRNWRPEIPELLARTVALALEKRPESRYADGRLMAADLTAALALVGGLPPPPATPEGGLPPNSGGFDATVKINRGE</sequence>
<dbReference type="PROSITE" id="PS00107">
    <property type="entry name" value="PROTEIN_KINASE_ATP"/>
    <property type="match status" value="1"/>
</dbReference>